<keyword evidence="1" id="KW-0732">Signal</keyword>
<accession>M3A8N2</accession>
<evidence type="ECO:0000313" key="2">
    <source>
        <dbReference type="EMBL" id="EME69138.1"/>
    </source>
</evidence>
<gene>
    <name evidence="2" type="ORF">H261_14705</name>
</gene>
<feature type="signal peptide" evidence="1">
    <location>
        <begin position="1"/>
        <end position="28"/>
    </location>
</feature>
<keyword evidence="3" id="KW-1185">Reference proteome</keyword>
<name>M3A8N2_9PROT</name>
<sequence length="58" mass="6347">MTTVPSSRHLLLITLLSASSALTAPACADLISEQKAWPEAGGWGQAWGRRRSRRRTRA</sequence>
<feature type="chain" id="PRO_5004031112" evidence="1">
    <location>
        <begin position="29"/>
        <end position="58"/>
    </location>
</feature>
<evidence type="ECO:0000313" key="3">
    <source>
        <dbReference type="Proteomes" id="UP000011744"/>
    </source>
</evidence>
<dbReference type="Proteomes" id="UP000011744">
    <property type="component" value="Unassembled WGS sequence"/>
</dbReference>
<dbReference type="STRING" id="1244869.H261_14705"/>
<protein>
    <submittedName>
        <fullName evidence="2">Organic solvent tolerance protein OstA</fullName>
    </submittedName>
</protein>
<organism evidence="2 3">
    <name type="scientific">Paramagnetospirillum caucaseum</name>
    <dbReference type="NCBI Taxonomy" id="1244869"/>
    <lineage>
        <taxon>Bacteria</taxon>
        <taxon>Pseudomonadati</taxon>
        <taxon>Pseudomonadota</taxon>
        <taxon>Alphaproteobacteria</taxon>
        <taxon>Rhodospirillales</taxon>
        <taxon>Magnetospirillaceae</taxon>
        <taxon>Paramagnetospirillum</taxon>
    </lineage>
</organism>
<dbReference type="EMBL" id="AONQ01000041">
    <property type="protein sequence ID" value="EME69138.1"/>
    <property type="molecule type" value="Genomic_DNA"/>
</dbReference>
<reference evidence="2 3" key="1">
    <citation type="journal article" date="2014" name="Genome Announc.">
        <title>Draft Genome Sequence of Magnetospirillum sp. Strain SO-1, a Freshwater Magnetotactic Bacterium Isolated from the Ol'khovka River, Russia.</title>
        <authorList>
            <person name="Grouzdev D.S."/>
            <person name="Dziuba M.V."/>
            <person name="Sukhacheva M.S."/>
            <person name="Mardanov A.V."/>
            <person name="Beletskiy A.V."/>
            <person name="Kuznetsov B.B."/>
            <person name="Skryabin K.G."/>
        </authorList>
    </citation>
    <scope>NUCLEOTIDE SEQUENCE [LARGE SCALE GENOMIC DNA]</scope>
    <source>
        <strain evidence="2 3">SO-1</strain>
    </source>
</reference>
<evidence type="ECO:0000256" key="1">
    <source>
        <dbReference type="SAM" id="SignalP"/>
    </source>
</evidence>
<dbReference type="AlphaFoldDB" id="M3A8N2"/>
<proteinExistence type="predicted"/>
<comment type="caution">
    <text evidence="2">The sequence shown here is derived from an EMBL/GenBank/DDBJ whole genome shotgun (WGS) entry which is preliminary data.</text>
</comment>
<feature type="non-terminal residue" evidence="2">
    <location>
        <position position="58"/>
    </location>
</feature>